<evidence type="ECO:0008006" key="3">
    <source>
        <dbReference type="Google" id="ProtNLM"/>
    </source>
</evidence>
<organism evidence="1 2">
    <name type="scientific">Aeromonas sobria</name>
    <dbReference type="NCBI Taxonomy" id="646"/>
    <lineage>
        <taxon>Bacteria</taxon>
        <taxon>Pseudomonadati</taxon>
        <taxon>Pseudomonadota</taxon>
        <taxon>Gammaproteobacteria</taxon>
        <taxon>Aeromonadales</taxon>
        <taxon>Aeromonadaceae</taxon>
        <taxon>Aeromonas</taxon>
    </lineage>
</organism>
<name>A0A1S2CX85_AERSO</name>
<dbReference type="EMBL" id="MKFU01000012">
    <property type="protein sequence ID" value="OHY93354.1"/>
    <property type="molecule type" value="Genomic_DNA"/>
</dbReference>
<evidence type="ECO:0000313" key="1">
    <source>
        <dbReference type="EMBL" id="OHY93354.1"/>
    </source>
</evidence>
<sequence length="87" mass="10619">MLKHSLFQIGRTYPSPIWEVKHFDPKLFQIIIFWIPIIPDHKDINIQFLYSIFMIKCALWNNQIRVTQTRDDCNPFFEGDDWRFFIA</sequence>
<gene>
    <name evidence="1" type="ORF">BJD16_03595</name>
</gene>
<protein>
    <recommendedName>
        <fullName evidence="3">Transposase</fullName>
    </recommendedName>
</protein>
<proteinExistence type="predicted"/>
<accession>A0A1S2CX85</accession>
<reference evidence="1 2" key="1">
    <citation type="submission" date="2016-09" db="EMBL/GenBank/DDBJ databases">
        <title>Draft Genome Sequence of Aeromonas sobria Strain 08005, Isolated from Sick Rana catesbeiana.</title>
        <authorList>
            <person name="Yang Q."/>
        </authorList>
    </citation>
    <scope>NUCLEOTIDE SEQUENCE [LARGE SCALE GENOMIC DNA]</scope>
    <source>
        <strain evidence="1 2">08005</strain>
    </source>
</reference>
<evidence type="ECO:0000313" key="2">
    <source>
        <dbReference type="Proteomes" id="UP000179934"/>
    </source>
</evidence>
<comment type="caution">
    <text evidence="1">The sequence shown here is derived from an EMBL/GenBank/DDBJ whole genome shotgun (WGS) entry which is preliminary data.</text>
</comment>
<dbReference type="Proteomes" id="UP000179934">
    <property type="component" value="Unassembled WGS sequence"/>
</dbReference>
<dbReference type="AlphaFoldDB" id="A0A1S2CX85"/>